<dbReference type="PRINTS" id="PR00109">
    <property type="entry name" value="TYRKINASE"/>
</dbReference>
<sequence>ENTSTCFCLEKLVFTSNCQKYCENCFIFFIGCRYCLTTNIIFGVTNRSQCKKCKRVSIFDITKIISINSGDSVLDNFLFNIRNNQLNQLNITKFVYDLKSNKYLIPSQIYTKTLRTKIRRRLIRYIPYSQLINVKKIEEGGFSIIYQATWLDSPNYNSIVILKRFKNLQYAKKYFFKELESNHRCYKLGCTVNETFGFTKDPKLDDYILVMQYASEGDLHKYLQKEFPVIDWKQKIRILNDISLGLFAVHDSNFIHRDLHSGNILVNNLNIYICYKIGDLGLSRSANDTSLDDEIYGVIPYIAPEIFKGSAFSKESDIYSLGMIMWELTTGCKPFANVEHDHSLIFNIIDGVRPEITKDTPECYANLMKSCWDSDPKKRPSICEIRNTCIPWYKYYNQFIENKYGFDFVAQFSQAELKWKDLIVSKKLGPEFSEKSHPKAIYTSRSLNSYISKRSFIFSKRSSIFSKRSSIFSKRSSIFSKCSSIFSKCSFINSSNGMYLIF</sequence>
<dbReference type="Proteomes" id="UP000018888">
    <property type="component" value="Unassembled WGS sequence"/>
</dbReference>
<keyword evidence="1" id="KW-0808">Transferase</keyword>
<evidence type="ECO:0000259" key="5">
    <source>
        <dbReference type="PROSITE" id="PS50011"/>
    </source>
</evidence>
<dbReference type="GO" id="GO:0004674">
    <property type="term" value="F:protein serine/threonine kinase activity"/>
    <property type="evidence" value="ECO:0007669"/>
    <property type="project" value="TreeGrafter"/>
</dbReference>
<gene>
    <name evidence="6" type="ORF">GLOIN_2v1819552</name>
</gene>
<comment type="caution">
    <text evidence="6">The sequence shown here is derived from an EMBL/GenBank/DDBJ whole genome shotgun (WGS) entry which is preliminary data.</text>
</comment>
<evidence type="ECO:0000256" key="1">
    <source>
        <dbReference type="ARBA" id="ARBA00022679"/>
    </source>
</evidence>
<dbReference type="SUPFAM" id="SSF56112">
    <property type="entry name" value="Protein kinase-like (PK-like)"/>
    <property type="match status" value="1"/>
</dbReference>
<dbReference type="InterPro" id="IPR051681">
    <property type="entry name" value="Ser/Thr_Kinases-Pseudokinases"/>
</dbReference>
<dbReference type="InterPro" id="IPR001245">
    <property type="entry name" value="Ser-Thr/Tyr_kinase_cat_dom"/>
</dbReference>
<dbReference type="AlphaFoldDB" id="A0A2P4QGK6"/>
<name>A0A2P4QGK6_RHIID</name>
<dbReference type="InterPro" id="IPR000719">
    <property type="entry name" value="Prot_kinase_dom"/>
</dbReference>
<dbReference type="EMBL" id="AUPC02000047">
    <property type="protein sequence ID" value="POG76757.1"/>
    <property type="molecule type" value="Genomic_DNA"/>
</dbReference>
<proteinExistence type="predicted"/>
<keyword evidence="2" id="KW-0547">Nucleotide-binding</keyword>
<keyword evidence="7" id="KW-1185">Reference proteome</keyword>
<keyword evidence="3" id="KW-0418">Kinase</keyword>
<evidence type="ECO:0000313" key="7">
    <source>
        <dbReference type="Proteomes" id="UP000018888"/>
    </source>
</evidence>
<dbReference type="Gene3D" id="1.10.510.10">
    <property type="entry name" value="Transferase(Phosphotransferase) domain 1"/>
    <property type="match status" value="1"/>
</dbReference>
<dbReference type="Pfam" id="PF07714">
    <property type="entry name" value="PK_Tyr_Ser-Thr"/>
    <property type="match status" value="1"/>
</dbReference>
<dbReference type="PROSITE" id="PS50011">
    <property type="entry name" value="PROTEIN_KINASE_DOM"/>
    <property type="match status" value="1"/>
</dbReference>
<dbReference type="GO" id="GO:0005524">
    <property type="term" value="F:ATP binding"/>
    <property type="evidence" value="ECO:0007669"/>
    <property type="project" value="UniProtKB-KW"/>
</dbReference>
<dbReference type="PANTHER" id="PTHR44329">
    <property type="entry name" value="SERINE/THREONINE-PROTEIN KINASE TNNI3K-RELATED"/>
    <property type="match status" value="1"/>
</dbReference>
<feature type="domain" description="Protein kinase" evidence="5">
    <location>
        <begin position="131"/>
        <end position="393"/>
    </location>
</feature>
<feature type="non-terminal residue" evidence="6">
    <location>
        <position position="1"/>
    </location>
</feature>
<evidence type="ECO:0000313" key="6">
    <source>
        <dbReference type="EMBL" id="POG76757.1"/>
    </source>
</evidence>
<evidence type="ECO:0000256" key="3">
    <source>
        <dbReference type="ARBA" id="ARBA00022777"/>
    </source>
</evidence>
<reference evidence="6 7" key="1">
    <citation type="journal article" date="2013" name="Proc. Natl. Acad. Sci. U.S.A.">
        <title>Genome of an arbuscular mycorrhizal fungus provides insight into the oldest plant symbiosis.</title>
        <authorList>
            <person name="Tisserant E."/>
            <person name="Malbreil M."/>
            <person name="Kuo A."/>
            <person name="Kohler A."/>
            <person name="Symeonidi A."/>
            <person name="Balestrini R."/>
            <person name="Charron P."/>
            <person name="Duensing N."/>
            <person name="Frei Dit Frey N."/>
            <person name="Gianinazzi-Pearson V."/>
            <person name="Gilbert L.B."/>
            <person name="Handa Y."/>
            <person name="Herr J.R."/>
            <person name="Hijri M."/>
            <person name="Koul R."/>
            <person name="Kawaguchi M."/>
            <person name="Krajinski F."/>
            <person name="Lammers P.J."/>
            <person name="Masclaux F.G."/>
            <person name="Murat C."/>
            <person name="Morin E."/>
            <person name="Ndikumana S."/>
            <person name="Pagni M."/>
            <person name="Petitpierre D."/>
            <person name="Requena N."/>
            <person name="Rosikiewicz P."/>
            <person name="Riley R."/>
            <person name="Saito K."/>
            <person name="San Clemente H."/>
            <person name="Shapiro H."/>
            <person name="van Tuinen D."/>
            <person name="Becard G."/>
            <person name="Bonfante P."/>
            <person name="Paszkowski U."/>
            <person name="Shachar-Hill Y.Y."/>
            <person name="Tuskan G.A."/>
            <person name="Young P.W."/>
            <person name="Sanders I.R."/>
            <person name="Henrissat B."/>
            <person name="Rensing S.A."/>
            <person name="Grigoriev I.V."/>
            <person name="Corradi N."/>
            <person name="Roux C."/>
            <person name="Martin F."/>
        </authorList>
    </citation>
    <scope>NUCLEOTIDE SEQUENCE [LARGE SCALE GENOMIC DNA]</scope>
    <source>
        <strain evidence="6 7">DAOM 197198</strain>
    </source>
</reference>
<dbReference type="VEuPathDB" id="FungiDB:RhiirFUN_006000"/>
<evidence type="ECO:0000256" key="4">
    <source>
        <dbReference type="ARBA" id="ARBA00022840"/>
    </source>
</evidence>
<organism evidence="6 7">
    <name type="scientific">Rhizophagus irregularis (strain DAOM 181602 / DAOM 197198 / MUCL 43194)</name>
    <name type="common">Arbuscular mycorrhizal fungus</name>
    <name type="synonym">Glomus intraradices</name>
    <dbReference type="NCBI Taxonomy" id="747089"/>
    <lineage>
        <taxon>Eukaryota</taxon>
        <taxon>Fungi</taxon>
        <taxon>Fungi incertae sedis</taxon>
        <taxon>Mucoromycota</taxon>
        <taxon>Glomeromycotina</taxon>
        <taxon>Glomeromycetes</taxon>
        <taxon>Glomerales</taxon>
        <taxon>Glomeraceae</taxon>
        <taxon>Rhizophagus</taxon>
    </lineage>
</organism>
<evidence type="ECO:0000256" key="2">
    <source>
        <dbReference type="ARBA" id="ARBA00022741"/>
    </source>
</evidence>
<accession>A0A2P4QGK6</accession>
<keyword evidence="4" id="KW-0067">ATP-binding</keyword>
<dbReference type="PANTHER" id="PTHR44329:SF288">
    <property type="entry name" value="MITOGEN-ACTIVATED PROTEIN KINASE KINASE KINASE 20"/>
    <property type="match status" value="1"/>
</dbReference>
<dbReference type="InterPro" id="IPR011009">
    <property type="entry name" value="Kinase-like_dom_sf"/>
</dbReference>
<protein>
    <submittedName>
        <fullName evidence="6">Kinase-like domain-containing protein</fullName>
    </submittedName>
</protein>
<reference evidence="6 7" key="2">
    <citation type="journal article" date="2018" name="New Phytol.">
        <title>High intraspecific genome diversity in the model arbuscular mycorrhizal symbiont Rhizophagus irregularis.</title>
        <authorList>
            <person name="Chen E.C.H."/>
            <person name="Morin E."/>
            <person name="Beaudet D."/>
            <person name="Noel J."/>
            <person name="Yildirir G."/>
            <person name="Ndikumana S."/>
            <person name="Charron P."/>
            <person name="St-Onge C."/>
            <person name="Giorgi J."/>
            <person name="Kruger M."/>
            <person name="Marton T."/>
            <person name="Ropars J."/>
            <person name="Grigoriev I.V."/>
            <person name="Hainaut M."/>
            <person name="Henrissat B."/>
            <person name="Roux C."/>
            <person name="Martin F."/>
            <person name="Corradi N."/>
        </authorList>
    </citation>
    <scope>NUCLEOTIDE SEQUENCE [LARGE SCALE GENOMIC DNA]</scope>
    <source>
        <strain evidence="6 7">DAOM 197198</strain>
    </source>
</reference>